<dbReference type="RefSeq" id="WP_176238838.1">
    <property type="nucleotide sequence ID" value="NZ_AP024412.1"/>
</dbReference>
<name>A0A7U9XV73_9MOLU</name>
<keyword evidence="3" id="KW-1185">Reference proteome</keyword>
<dbReference type="Pfam" id="PF01248">
    <property type="entry name" value="Ribosomal_L7Ae"/>
    <property type="match status" value="1"/>
</dbReference>
<dbReference type="InterPro" id="IPR029064">
    <property type="entry name" value="Ribosomal_eL30-like_sf"/>
</dbReference>
<feature type="domain" description="Ribosomal protein eL8/eL30/eS12/Gadd45" evidence="1">
    <location>
        <begin position="4"/>
        <end position="90"/>
    </location>
</feature>
<sequence length="96" mass="10739">MDKIIGLAYRARKITIGTEMTIDSLRKKKLYAIVLANDASQLTIKKVRDKAKTYETPVLDDLDSLTLSNAIGKTDIKVIGITDKGFSQLLIDQKRK</sequence>
<evidence type="ECO:0000313" key="3">
    <source>
        <dbReference type="Proteomes" id="UP000620133"/>
    </source>
</evidence>
<organism evidence="2 3">
    <name type="scientific">Mariniplasma anaerobium</name>
    <dbReference type="NCBI Taxonomy" id="2735436"/>
    <lineage>
        <taxon>Bacteria</taxon>
        <taxon>Bacillati</taxon>
        <taxon>Mycoplasmatota</taxon>
        <taxon>Mollicutes</taxon>
        <taxon>Acholeplasmatales</taxon>
        <taxon>Acholeplasmataceae</taxon>
        <taxon>Mariniplasma</taxon>
    </lineage>
</organism>
<proteinExistence type="predicted"/>
<protein>
    <recommendedName>
        <fullName evidence="1">Ribosomal protein eL8/eL30/eS12/Gadd45 domain-containing protein</fullName>
    </recommendedName>
</protein>
<reference evidence="2" key="1">
    <citation type="submission" date="2021-01" db="EMBL/GenBank/DDBJ databases">
        <title>Draft genome sequence of Acholeplasmataceae bacterium strain Mahy22.</title>
        <authorList>
            <person name="Watanabe M."/>
            <person name="Kojima H."/>
            <person name="Fukui M."/>
        </authorList>
    </citation>
    <scope>NUCLEOTIDE SEQUENCE</scope>
    <source>
        <strain evidence="2">Mahy22</strain>
    </source>
</reference>
<gene>
    <name evidence="2" type="ORF">MPAN_012390</name>
</gene>
<dbReference type="Proteomes" id="UP000620133">
    <property type="component" value="Chromosome"/>
</dbReference>
<dbReference type="AlphaFoldDB" id="A0A7U9XV73"/>
<dbReference type="KEGG" id="manr:MPAN_012390"/>
<dbReference type="EMBL" id="AP024412">
    <property type="protein sequence ID" value="BCR36346.1"/>
    <property type="molecule type" value="Genomic_DNA"/>
</dbReference>
<evidence type="ECO:0000259" key="1">
    <source>
        <dbReference type="Pfam" id="PF01248"/>
    </source>
</evidence>
<evidence type="ECO:0000313" key="2">
    <source>
        <dbReference type="EMBL" id="BCR36346.1"/>
    </source>
</evidence>
<dbReference type="Gene3D" id="3.30.1330.30">
    <property type="match status" value="1"/>
</dbReference>
<dbReference type="SUPFAM" id="SSF55315">
    <property type="entry name" value="L30e-like"/>
    <property type="match status" value="1"/>
</dbReference>
<accession>A0A7U9XV73</accession>
<dbReference type="InterPro" id="IPR004038">
    <property type="entry name" value="Ribosomal_eL8/eL30/eS12/Gad45"/>
</dbReference>